<proteinExistence type="predicted"/>
<dbReference type="EMBL" id="VCQU01000015">
    <property type="protein sequence ID" value="NMN99255.1"/>
    <property type="molecule type" value="Genomic_DNA"/>
</dbReference>
<sequence>MGRHSVGADGTVALLGNGALLGNRVLVGNAFVPAAYLRDTHSWGRAHTVAAAAVALIGVGALGTIADDWWARESYTESAVMAYDHPIVLAPAVPAAPVAEQPVVAALPTETVVAVAPVVPQVVAPAAPAVPTVRVVPTAAPIATAVAPQVAEPAPQVVQEAPAEPVQTRVGQPDGSLLFPGEPPPPPLIQDPGAFQQWMGNHLDLKVKWLEGR</sequence>
<dbReference type="Proteomes" id="UP000535543">
    <property type="component" value="Unassembled WGS sequence"/>
</dbReference>
<reference evidence="1 2" key="1">
    <citation type="submission" date="2019-05" db="EMBL/GenBank/DDBJ databases">
        <authorList>
            <person name="Lee S.D."/>
        </authorList>
    </citation>
    <scope>NUCLEOTIDE SEQUENCE [LARGE SCALE GENOMIC DNA]</scope>
    <source>
        <strain evidence="1 2">YC2-7</strain>
    </source>
</reference>
<gene>
    <name evidence="1" type="ORF">FGL95_29965</name>
</gene>
<name>A0A848KKP7_9NOCA</name>
<dbReference type="AlphaFoldDB" id="A0A848KKP7"/>
<dbReference type="RefSeq" id="WP_169594344.1">
    <property type="nucleotide sequence ID" value="NZ_VCQU01000015.1"/>
</dbReference>
<organism evidence="1 2">
    <name type="scientific">Antrihabitans stalactiti</name>
    <dbReference type="NCBI Taxonomy" id="2584121"/>
    <lineage>
        <taxon>Bacteria</taxon>
        <taxon>Bacillati</taxon>
        <taxon>Actinomycetota</taxon>
        <taxon>Actinomycetes</taxon>
        <taxon>Mycobacteriales</taxon>
        <taxon>Nocardiaceae</taxon>
        <taxon>Antrihabitans</taxon>
    </lineage>
</organism>
<keyword evidence="2" id="KW-1185">Reference proteome</keyword>
<reference evidence="1 2" key="2">
    <citation type="submission" date="2020-06" db="EMBL/GenBank/DDBJ databases">
        <title>Antribacter stalactiti gen. nov., sp. nov., a new member of the family Nacardiaceae isolated from a cave.</title>
        <authorList>
            <person name="Kim I.S."/>
        </authorList>
    </citation>
    <scope>NUCLEOTIDE SEQUENCE [LARGE SCALE GENOMIC DNA]</scope>
    <source>
        <strain evidence="1 2">YC2-7</strain>
    </source>
</reference>
<evidence type="ECO:0000313" key="2">
    <source>
        <dbReference type="Proteomes" id="UP000535543"/>
    </source>
</evidence>
<protein>
    <submittedName>
        <fullName evidence="1">Uncharacterized protein</fullName>
    </submittedName>
</protein>
<accession>A0A848KKP7</accession>
<evidence type="ECO:0000313" key="1">
    <source>
        <dbReference type="EMBL" id="NMN99255.1"/>
    </source>
</evidence>
<comment type="caution">
    <text evidence="1">The sequence shown here is derived from an EMBL/GenBank/DDBJ whole genome shotgun (WGS) entry which is preliminary data.</text>
</comment>